<evidence type="ECO:0000256" key="4">
    <source>
        <dbReference type="ARBA" id="ARBA00022741"/>
    </source>
</evidence>
<sequence length="410" mass="42679">MGIPGEPAELVRDRTPRRLDRPRPRRPGATRPAEPAGADVTGRRPRLDAATAAIRNALRSFLDTAVARLPASDSTAEPAAGDPVRLIIAVSGGADSLALADAAAFLTTRPAGLTAAGRAVEITAATVDHGLQPASADVCAQVRDHLTDRGLPTAVLTHPVTAGPEGLEAAARTTRYLALDDHRRQLGAAAVLTAHTRDDQAETVLLGMARGSGARSLAGMRAVSTVAGCPVWRPLLDITRQQTTASAAARHLPVWHDPMNDDPAYARVRARQQALPALEAALGPGIADALARTAGQLAADTDALDHWAADASATHTSGTETHASLAALPAAIRTRVLRAWLHTGTGRAQEVTAAHISAVDDLATGRRLGKVSVPAAAEVVRTRRGQGPAGLRFQPADRRENDAPPAADRR</sequence>
<feature type="domain" description="tRNA(Ile)-lysidine synthase substrate-binding" evidence="10">
    <location>
        <begin position="324"/>
        <end position="385"/>
    </location>
</feature>
<keyword evidence="4 7" id="KW-0547">Nucleotide-binding</keyword>
<feature type="binding site" evidence="7">
    <location>
        <begin position="91"/>
        <end position="96"/>
    </location>
    <ligand>
        <name>ATP</name>
        <dbReference type="ChEBI" id="CHEBI:30616"/>
    </ligand>
</feature>
<keyword evidence="3 7" id="KW-0819">tRNA processing</keyword>
<feature type="region of interest" description="Disordered" evidence="8">
    <location>
        <begin position="1"/>
        <end position="45"/>
    </location>
</feature>
<dbReference type="InterPro" id="IPR011063">
    <property type="entry name" value="TilS/TtcA_N"/>
</dbReference>
<name>A0A6G8KZZ9_9MICO</name>
<dbReference type="SUPFAM" id="SSF52402">
    <property type="entry name" value="Adenine nucleotide alpha hydrolases-like"/>
    <property type="match status" value="1"/>
</dbReference>
<evidence type="ECO:0000256" key="7">
    <source>
        <dbReference type="HAMAP-Rule" id="MF_01161"/>
    </source>
</evidence>
<dbReference type="PANTHER" id="PTHR43033">
    <property type="entry name" value="TRNA(ILE)-LYSIDINE SYNTHASE-RELATED"/>
    <property type="match status" value="1"/>
</dbReference>
<dbReference type="AlphaFoldDB" id="A0A6G8KZZ9"/>
<gene>
    <name evidence="7 11" type="primary">tilS</name>
    <name evidence="11" type="ORF">EW640_13735</name>
</gene>
<feature type="compositionally biased region" description="Basic and acidic residues" evidence="8">
    <location>
        <begin position="9"/>
        <end position="22"/>
    </location>
</feature>
<feature type="region of interest" description="Disordered" evidence="8">
    <location>
        <begin position="382"/>
        <end position="410"/>
    </location>
</feature>
<dbReference type="Gene3D" id="1.20.59.20">
    <property type="match status" value="1"/>
</dbReference>
<reference evidence="11 12" key="1">
    <citation type="submission" date="2019-02" db="EMBL/GenBank/DDBJ databases">
        <title>Complete Genome Sequence and Methylome Analysis of Brevibacterium luteolum NEB1784.</title>
        <authorList>
            <person name="Fomenkov A."/>
            <person name="Roberts R.J."/>
        </authorList>
    </citation>
    <scope>NUCLEOTIDE SEQUENCE [LARGE SCALE GENOMIC DNA]</scope>
    <source>
        <strain evidence="11 12">NEB1784</strain>
    </source>
</reference>
<dbReference type="Pfam" id="PF01171">
    <property type="entry name" value="ATP_bind_3"/>
    <property type="match status" value="1"/>
</dbReference>
<dbReference type="InterPro" id="IPR015262">
    <property type="entry name" value="tRNA_Ile_lys_synt_subst-bd"/>
</dbReference>
<feature type="domain" description="tRNA(Ile)-lysidine/2-thiocytidine synthase N-terminal" evidence="9">
    <location>
        <begin position="86"/>
        <end position="272"/>
    </location>
</feature>
<dbReference type="EC" id="6.3.4.19" evidence="7"/>
<dbReference type="InterPro" id="IPR012094">
    <property type="entry name" value="tRNA_Ile_lys_synt"/>
</dbReference>
<dbReference type="Pfam" id="PF09179">
    <property type="entry name" value="TilS"/>
    <property type="match status" value="1"/>
</dbReference>
<feature type="compositionally biased region" description="Basic and acidic residues" evidence="8">
    <location>
        <begin position="395"/>
        <end position="410"/>
    </location>
</feature>
<dbReference type="CDD" id="cd01992">
    <property type="entry name" value="TilS_N"/>
    <property type="match status" value="1"/>
</dbReference>
<dbReference type="GO" id="GO:0005737">
    <property type="term" value="C:cytoplasm"/>
    <property type="evidence" value="ECO:0007669"/>
    <property type="project" value="UniProtKB-SubCell"/>
</dbReference>
<evidence type="ECO:0000313" key="11">
    <source>
        <dbReference type="EMBL" id="QIN30201.1"/>
    </source>
</evidence>
<dbReference type="SUPFAM" id="SSF82829">
    <property type="entry name" value="MesJ substrate recognition domain-like"/>
    <property type="match status" value="1"/>
</dbReference>
<dbReference type="GO" id="GO:0006400">
    <property type="term" value="P:tRNA modification"/>
    <property type="evidence" value="ECO:0007669"/>
    <property type="project" value="UniProtKB-UniRule"/>
</dbReference>
<comment type="catalytic activity">
    <reaction evidence="6 7">
        <text>cytidine(34) in tRNA(Ile2) + L-lysine + ATP = lysidine(34) in tRNA(Ile2) + AMP + diphosphate + H(+)</text>
        <dbReference type="Rhea" id="RHEA:43744"/>
        <dbReference type="Rhea" id="RHEA-COMP:10625"/>
        <dbReference type="Rhea" id="RHEA-COMP:10670"/>
        <dbReference type="ChEBI" id="CHEBI:15378"/>
        <dbReference type="ChEBI" id="CHEBI:30616"/>
        <dbReference type="ChEBI" id="CHEBI:32551"/>
        <dbReference type="ChEBI" id="CHEBI:33019"/>
        <dbReference type="ChEBI" id="CHEBI:82748"/>
        <dbReference type="ChEBI" id="CHEBI:83665"/>
        <dbReference type="ChEBI" id="CHEBI:456215"/>
        <dbReference type="EC" id="6.3.4.19"/>
    </reaction>
</comment>
<dbReference type="PANTHER" id="PTHR43033:SF1">
    <property type="entry name" value="TRNA(ILE)-LYSIDINE SYNTHASE-RELATED"/>
    <property type="match status" value="1"/>
</dbReference>
<dbReference type="GO" id="GO:0005524">
    <property type="term" value="F:ATP binding"/>
    <property type="evidence" value="ECO:0007669"/>
    <property type="project" value="UniProtKB-UniRule"/>
</dbReference>
<dbReference type="InterPro" id="IPR014729">
    <property type="entry name" value="Rossmann-like_a/b/a_fold"/>
</dbReference>
<dbReference type="Proteomes" id="UP000501518">
    <property type="component" value="Chromosome"/>
</dbReference>
<proteinExistence type="inferred from homology"/>
<comment type="domain">
    <text evidence="7">The N-terminal region contains the highly conserved SGGXDS motif, predicted to be a P-loop motif involved in ATP binding.</text>
</comment>
<dbReference type="KEGG" id="blut:EW640_13735"/>
<organism evidence="11 12">
    <name type="scientific">Brevibacterium luteolum</name>
    <dbReference type="NCBI Taxonomy" id="199591"/>
    <lineage>
        <taxon>Bacteria</taxon>
        <taxon>Bacillati</taxon>
        <taxon>Actinomycetota</taxon>
        <taxon>Actinomycetes</taxon>
        <taxon>Micrococcales</taxon>
        <taxon>Brevibacteriaceae</taxon>
        <taxon>Brevibacterium</taxon>
    </lineage>
</organism>
<comment type="subcellular location">
    <subcellularLocation>
        <location evidence="7">Cytoplasm</location>
    </subcellularLocation>
</comment>
<comment type="similarity">
    <text evidence="7">Belongs to the tRNA(Ile)-lysidine synthase family.</text>
</comment>
<protein>
    <recommendedName>
        <fullName evidence="7">tRNA(Ile)-lysidine synthase</fullName>
        <ecNumber evidence="7">6.3.4.19</ecNumber>
    </recommendedName>
    <alternativeName>
        <fullName evidence="7">tRNA(Ile)-2-lysyl-cytidine synthase</fullName>
    </alternativeName>
    <alternativeName>
        <fullName evidence="7">tRNA(Ile)-lysidine synthetase</fullName>
    </alternativeName>
</protein>
<dbReference type="NCBIfam" id="TIGR02432">
    <property type="entry name" value="lysidine_TilS_N"/>
    <property type="match status" value="1"/>
</dbReference>
<evidence type="ECO:0000259" key="9">
    <source>
        <dbReference type="Pfam" id="PF01171"/>
    </source>
</evidence>
<evidence type="ECO:0000313" key="12">
    <source>
        <dbReference type="Proteomes" id="UP000501518"/>
    </source>
</evidence>
<dbReference type="Gene3D" id="3.40.50.620">
    <property type="entry name" value="HUPs"/>
    <property type="match status" value="1"/>
</dbReference>
<evidence type="ECO:0000256" key="8">
    <source>
        <dbReference type="SAM" id="MobiDB-lite"/>
    </source>
</evidence>
<evidence type="ECO:0000256" key="2">
    <source>
        <dbReference type="ARBA" id="ARBA00022598"/>
    </source>
</evidence>
<evidence type="ECO:0000259" key="10">
    <source>
        <dbReference type="Pfam" id="PF09179"/>
    </source>
</evidence>
<dbReference type="HAMAP" id="MF_01161">
    <property type="entry name" value="tRNA_Ile_lys_synt"/>
    <property type="match status" value="1"/>
</dbReference>
<keyword evidence="2 7" id="KW-0436">Ligase</keyword>
<dbReference type="InterPro" id="IPR012795">
    <property type="entry name" value="tRNA_Ile_lys_synt_N"/>
</dbReference>
<evidence type="ECO:0000256" key="1">
    <source>
        <dbReference type="ARBA" id="ARBA00022490"/>
    </source>
</evidence>
<evidence type="ECO:0000256" key="5">
    <source>
        <dbReference type="ARBA" id="ARBA00022840"/>
    </source>
</evidence>
<dbReference type="EMBL" id="CP035810">
    <property type="protein sequence ID" value="QIN30201.1"/>
    <property type="molecule type" value="Genomic_DNA"/>
</dbReference>
<accession>A0A6G8KZZ9</accession>
<keyword evidence="5 7" id="KW-0067">ATP-binding</keyword>
<evidence type="ECO:0000256" key="3">
    <source>
        <dbReference type="ARBA" id="ARBA00022694"/>
    </source>
</evidence>
<dbReference type="GO" id="GO:0032267">
    <property type="term" value="F:tRNA(Ile)-lysidine synthase activity"/>
    <property type="evidence" value="ECO:0007669"/>
    <property type="project" value="UniProtKB-EC"/>
</dbReference>
<feature type="compositionally biased region" description="Low complexity" evidence="8">
    <location>
        <begin position="29"/>
        <end position="38"/>
    </location>
</feature>
<keyword evidence="1 7" id="KW-0963">Cytoplasm</keyword>
<comment type="function">
    <text evidence="7">Ligates lysine onto the cytidine present at position 34 of the AUA codon-specific tRNA(Ile) that contains the anticodon CAU, in an ATP-dependent manner. Cytidine is converted to lysidine, thus changing the amino acid specificity of the tRNA from methionine to isoleucine.</text>
</comment>
<evidence type="ECO:0000256" key="6">
    <source>
        <dbReference type="ARBA" id="ARBA00048539"/>
    </source>
</evidence>